<dbReference type="InterPro" id="IPR015939">
    <property type="entry name" value="Fum_Rdtase/Succ_DH_flav-like_C"/>
</dbReference>
<evidence type="ECO:0000256" key="2">
    <source>
        <dbReference type="ARBA" id="ARBA00004950"/>
    </source>
</evidence>
<reference evidence="12" key="2">
    <citation type="submission" date="2021-04" db="EMBL/GenBank/DDBJ databases">
        <authorList>
            <person name="Gilroy R."/>
        </authorList>
    </citation>
    <scope>NUCLEOTIDE SEQUENCE</scope>
    <source>
        <strain evidence="12">9264</strain>
    </source>
</reference>
<dbReference type="PRINTS" id="PR00368">
    <property type="entry name" value="FADPNR"/>
</dbReference>
<evidence type="ECO:0000313" key="13">
    <source>
        <dbReference type="Proteomes" id="UP000823889"/>
    </source>
</evidence>
<proteinExistence type="inferred from homology"/>
<dbReference type="Gene3D" id="3.90.700.10">
    <property type="entry name" value="Succinate dehydrogenase/fumarate reductase flavoprotein, catalytic domain"/>
    <property type="match status" value="1"/>
</dbReference>
<evidence type="ECO:0000256" key="9">
    <source>
        <dbReference type="ARBA" id="ARBA00048305"/>
    </source>
</evidence>
<dbReference type="FunFam" id="3.90.700.10:FF:000002">
    <property type="entry name" value="L-aspartate oxidase"/>
    <property type="match status" value="1"/>
</dbReference>
<dbReference type="Gene3D" id="3.50.50.60">
    <property type="entry name" value="FAD/NAD(P)-binding domain"/>
    <property type="match status" value="1"/>
</dbReference>
<evidence type="ECO:0000313" key="12">
    <source>
        <dbReference type="EMBL" id="HJD44946.1"/>
    </source>
</evidence>
<dbReference type="GO" id="GO:0008734">
    <property type="term" value="F:L-aspartate oxidase activity"/>
    <property type="evidence" value="ECO:0007669"/>
    <property type="project" value="UniProtKB-EC"/>
</dbReference>
<name>A0A9D2RLM6_9BURK</name>
<dbReference type="SUPFAM" id="SSF56425">
    <property type="entry name" value="Succinate dehydrogenase/fumarate reductase flavoprotein, catalytic domain"/>
    <property type="match status" value="1"/>
</dbReference>
<feature type="domain" description="Fumarate reductase/succinate dehydrogenase flavoprotein-like C-terminal" evidence="11">
    <location>
        <begin position="470"/>
        <end position="541"/>
    </location>
</feature>
<evidence type="ECO:0000256" key="4">
    <source>
        <dbReference type="ARBA" id="ARBA00012173"/>
    </source>
</evidence>
<feature type="domain" description="FAD-dependent oxidoreductase 2 FAD-binding" evidence="10">
    <location>
        <begin position="4"/>
        <end position="384"/>
    </location>
</feature>
<comment type="pathway">
    <text evidence="2">Cofactor biosynthesis; NAD(+) biosynthesis; iminoaspartate from L-aspartate (oxidase route): step 1/1.</text>
</comment>
<dbReference type="Pfam" id="PF00890">
    <property type="entry name" value="FAD_binding_2"/>
    <property type="match status" value="1"/>
</dbReference>
<dbReference type="InterPro" id="IPR027477">
    <property type="entry name" value="Succ_DH/fumarate_Rdtase_cat_sf"/>
</dbReference>
<evidence type="ECO:0000256" key="7">
    <source>
        <dbReference type="ARBA" id="ARBA00022827"/>
    </source>
</evidence>
<keyword evidence="8" id="KW-0560">Oxidoreductase</keyword>
<keyword evidence="5" id="KW-0285">Flavoprotein</keyword>
<reference evidence="12" key="1">
    <citation type="journal article" date="2021" name="PeerJ">
        <title>Extensive microbial diversity within the chicken gut microbiome revealed by metagenomics and culture.</title>
        <authorList>
            <person name="Gilroy R."/>
            <person name="Ravi A."/>
            <person name="Getino M."/>
            <person name="Pursley I."/>
            <person name="Horton D.L."/>
            <person name="Alikhan N.F."/>
            <person name="Baker D."/>
            <person name="Gharbi K."/>
            <person name="Hall N."/>
            <person name="Watson M."/>
            <person name="Adriaenssens E.M."/>
            <person name="Foster-Nyarko E."/>
            <person name="Jarju S."/>
            <person name="Secka A."/>
            <person name="Antonio M."/>
            <person name="Oren A."/>
            <person name="Chaudhuri R.R."/>
            <person name="La Ragione R."/>
            <person name="Hildebrand F."/>
            <person name="Pallen M.J."/>
        </authorList>
    </citation>
    <scope>NUCLEOTIDE SEQUENCE</scope>
    <source>
        <strain evidence="12">9264</strain>
    </source>
</reference>
<dbReference type="InterPro" id="IPR005288">
    <property type="entry name" value="NadB"/>
</dbReference>
<dbReference type="InterPro" id="IPR037099">
    <property type="entry name" value="Fum_R/Succ_DH_flav-like_C_sf"/>
</dbReference>
<dbReference type="InterPro" id="IPR003953">
    <property type="entry name" value="FAD-dep_OxRdtase_2_FAD-bd"/>
</dbReference>
<sequence length="545" mass="58793">MKADVIIIGAGLAGLTVALSLPADCQVLLLDAAPQPIGASAQALGGMAAVLDPADSLDAHTHDTYVAGAQHGPLTAIQNIVRQAPQAVQWLADLGVPFDRHANQDWHLTREGGHSQRRIVHVADTTGAAIMQALVSQLSPRGNIHPRFGAQVVAVDVDARESTDFGNPPGASLRVEFYDAHTQSLHHAQAPQLVLATGGYSGLYARCTNAAPAWGLGLALAERLGAALQDLEFVQFHPTCWQGDGVPWLLTEALRGEGALLLDRDFQRFLPHYDARAELAPRDVVARAITTQMRHDGAQQVWLDARHLGKETLSQHFPRAMHEAAQRGLCLAQDLIPVAPAAHYSCGGVRTDLSARTTVPGVYAVGEVACTGLHGANRLASNSLLECVVMGRAAAQAITQSSTQTAASSLWVHDSIQNGATNHVEKVHRYPHELEQRNRKSNPIQLRKLNGYSPLSLPKQSDYPPNLAGLQQLMQHYVGLCRDQTGLEYALQHINDWHAQIKASIPSLAMRNWALQLEAARLVTQAALARRTSLGAHYREDALPV</sequence>
<evidence type="ECO:0000256" key="6">
    <source>
        <dbReference type="ARBA" id="ARBA00022642"/>
    </source>
</evidence>
<dbReference type="Gene3D" id="1.20.58.100">
    <property type="entry name" value="Fumarate reductase/succinate dehydrogenase flavoprotein-like, C-terminal domain"/>
    <property type="match status" value="1"/>
</dbReference>
<dbReference type="AlphaFoldDB" id="A0A9D2RLM6"/>
<comment type="caution">
    <text evidence="12">The sequence shown here is derived from an EMBL/GenBank/DDBJ whole genome shotgun (WGS) entry which is preliminary data.</text>
</comment>
<keyword evidence="7" id="KW-0274">FAD</keyword>
<comment type="similarity">
    <text evidence="3">Belongs to the FAD-dependent oxidoreductase 2 family. NadB subfamily.</text>
</comment>
<dbReference type="SUPFAM" id="SSF51905">
    <property type="entry name" value="FAD/NAD(P)-binding domain"/>
    <property type="match status" value="1"/>
</dbReference>
<keyword evidence="6" id="KW-0662">Pyridine nucleotide biosynthesis</keyword>
<evidence type="ECO:0000256" key="3">
    <source>
        <dbReference type="ARBA" id="ARBA00008562"/>
    </source>
</evidence>
<dbReference type="PANTHER" id="PTHR42716">
    <property type="entry name" value="L-ASPARTATE OXIDASE"/>
    <property type="match status" value="1"/>
</dbReference>
<dbReference type="PANTHER" id="PTHR42716:SF2">
    <property type="entry name" value="L-ASPARTATE OXIDASE, CHLOROPLASTIC"/>
    <property type="match status" value="1"/>
</dbReference>
<evidence type="ECO:0000256" key="5">
    <source>
        <dbReference type="ARBA" id="ARBA00022630"/>
    </source>
</evidence>
<dbReference type="Pfam" id="PF02910">
    <property type="entry name" value="Succ_DH_flav_C"/>
    <property type="match status" value="1"/>
</dbReference>
<evidence type="ECO:0000256" key="8">
    <source>
        <dbReference type="ARBA" id="ARBA00023002"/>
    </source>
</evidence>
<dbReference type="EMBL" id="DWUQ01000166">
    <property type="protein sequence ID" value="HJD44946.1"/>
    <property type="molecule type" value="Genomic_DNA"/>
</dbReference>
<comment type="cofactor">
    <cofactor evidence="1">
        <name>FAD</name>
        <dbReference type="ChEBI" id="CHEBI:57692"/>
    </cofactor>
</comment>
<dbReference type="GO" id="GO:0034628">
    <property type="term" value="P:'de novo' NAD+ biosynthetic process from L-aspartate"/>
    <property type="evidence" value="ECO:0007669"/>
    <property type="project" value="TreeGrafter"/>
</dbReference>
<organism evidence="12 13">
    <name type="scientific">Candidatus Paenalcaligenes intestinipullorum</name>
    <dbReference type="NCBI Taxonomy" id="2838718"/>
    <lineage>
        <taxon>Bacteria</taxon>
        <taxon>Pseudomonadati</taxon>
        <taxon>Pseudomonadota</taxon>
        <taxon>Betaproteobacteria</taxon>
        <taxon>Burkholderiales</taxon>
        <taxon>Alcaligenaceae</taxon>
        <taxon>Paenalcaligenes</taxon>
    </lineage>
</organism>
<accession>A0A9D2RLM6</accession>
<protein>
    <recommendedName>
        <fullName evidence="4">L-aspartate oxidase</fullName>
        <ecNumber evidence="4">1.4.3.16</ecNumber>
    </recommendedName>
</protein>
<dbReference type="SUPFAM" id="SSF46977">
    <property type="entry name" value="Succinate dehydrogenase/fumarate reductase flavoprotein C-terminal domain"/>
    <property type="match status" value="1"/>
</dbReference>
<evidence type="ECO:0000256" key="1">
    <source>
        <dbReference type="ARBA" id="ARBA00001974"/>
    </source>
</evidence>
<dbReference type="InterPro" id="IPR036188">
    <property type="entry name" value="FAD/NAD-bd_sf"/>
</dbReference>
<dbReference type="EC" id="1.4.3.16" evidence="4"/>
<evidence type="ECO:0000259" key="11">
    <source>
        <dbReference type="Pfam" id="PF02910"/>
    </source>
</evidence>
<evidence type="ECO:0000259" key="10">
    <source>
        <dbReference type="Pfam" id="PF00890"/>
    </source>
</evidence>
<comment type="catalytic activity">
    <reaction evidence="9">
        <text>L-aspartate + O2 = iminosuccinate + H2O2</text>
        <dbReference type="Rhea" id="RHEA:25876"/>
        <dbReference type="ChEBI" id="CHEBI:15379"/>
        <dbReference type="ChEBI" id="CHEBI:16240"/>
        <dbReference type="ChEBI" id="CHEBI:29991"/>
        <dbReference type="ChEBI" id="CHEBI:77875"/>
        <dbReference type="EC" id="1.4.3.16"/>
    </reaction>
    <physiologicalReaction direction="left-to-right" evidence="9">
        <dbReference type="Rhea" id="RHEA:25877"/>
    </physiologicalReaction>
</comment>
<gene>
    <name evidence="12" type="ORF">H9906_07990</name>
</gene>
<dbReference type="Proteomes" id="UP000823889">
    <property type="component" value="Unassembled WGS sequence"/>
</dbReference>